<proteinExistence type="predicted"/>
<reference evidence="2 3" key="1">
    <citation type="submission" date="2016-10" db="EMBL/GenBank/DDBJ databases">
        <authorList>
            <person name="de Groot N.N."/>
        </authorList>
    </citation>
    <scope>NUCLEOTIDE SEQUENCE [LARGE SCALE GENOMIC DNA]</scope>
    <source>
        <strain evidence="2 3">DSM 21035</strain>
    </source>
</reference>
<dbReference type="Proteomes" id="UP000198999">
    <property type="component" value="Unassembled WGS sequence"/>
</dbReference>
<dbReference type="SUPFAM" id="SSF55008">
    <property type="entry name" value="HMA, heavy metal-associated domain"/>
    <property type="match status" value="1"/>
</dbReference>
<dbReference type="CDD" id="cd00371">
    <property type="entry name" value="HMA"/>
    <property type="match status" value="1"/>
</dbReference>
<protein>
    <submittedName>
        <fullName evidence="2">Copper chaperone CopZ</fullName>
    </submittedName>
</protein>
<dbReference type="STRING" id="419940.SAMN05421824_2574"/>
<sequence length="89" mass="9668">MKATLEIQNLKCGGCANTITKKVSEVENISQLEVNNDNNTVSFKYESDDALEKVKTVLNQIGYPVVGEKNALTTKAKSFVSCAIGRINS</sequence>
<dbReference type="GO" id="GO:0046872">
    <property type="term" value="F:metal ion binding"/>
    <property type="evidence" value="ECO:0007669"/>
    <property type="project" value="InterPro"/>
</dbReference>
<evidence type="ECO:0000313" key="2">
    <source>
        <dbReference type="EMBL" id="SEQ87633.1"/>
    </source>
</evidence>
<dbReference type="InterPro" id="IPR006121">
    <property type="entry name" value="HMA_dom"/>
</dbReference>
<organism evidence="2 3">
    <name type="scientific">Hyunsoonleella jejuensis</name>
    <dbReference type="NCBI Taxonomy" id="419940"/>
    <lineage>
        <taxon>Bacteria</taxon>
        <taxon>Pseudomonadati</taxon>
        <taxon>Bacteroidota</taxon>
        <taxon>Flavobacteriia</taxon>
        <taxon>Flavobacteriales</taxon>
        <taxon>Flavobacteriaceae</taxon>
    </lineage>
</organism>
<dbReference type="RefSeq" id="WP_092580162.1">
    <property type="nucleotide sequence ID" value="NZ_FOFN01000003.1"/>
</dbReference>
<accession>A0A1H9JLI5</accession>
<dbReference type="Pfam" id="PF00403">
    <property type="entry name" value="HMA"/>
    <property type="match status" value="1"/>
</dbReference>
<dbReference type="Gene3D" id="3.30.70.100">
    <property type="match status" value="1"/>
</dbReference>
<dbReference type="AlphaFoldDB" id="A0A1H9JLI5"/>
<dbReference type="PROSITE" id="PS50846">
    <property type="entry name" value="HMA_2"/>
    <property type="match status" value="1"/>
</dbReference>
<evidence type="ECO:0000259" key="1">
    <source>
        <dbReference type="PROSITE" id="PS50846"/>
    </source>
</evidence>
<keyword evidence="3" id="KW-1185">Reference proteome</keyword>
<name>A0A1H9JLI5_9FLAO</name>
<gene>
    <name evidence="2" type="ORF">SAMN05421824_2574</name>
</gene>
<dbReference type="EMBL" id="FOFN01000003">
    <property type="protein sequence ID" value="SEQ87633.1"/>
    <property type="molecule type" value="Genomic_DNA"/>
</dbReference>
<dbReference type="InterPro" id="IPR036163">
    <property type="entry name" value="HMA_dom_sf"/>
</dbReference>
<feature type="domain" description="HMA" evidence="1">
    <location>
        <begin position="1"/>
        <end position="66"/>
    </location>
</feature>
<dbReference type="OrthoDB" id="677920at2"/>
<evidence type="ECO:0000313" key="3">
    <source>
        <dbReference type="Proteomes" id="UP000198999"/>
    </source>
</evidence>